<reference evidence="3 4" key="1">
    <citation type="submission" date="2020-05" db="EMBL/GenBank/DDBJ databases">
        <title>Distinct polysaccharide utilization as determinants for interspecies competition between intestinal Prevotella spp.</title>
        <authorList>
            <person name="Galvez E.J.C."/>
            <person name="Iljazovic A."/>
            <person name="Strowig T."/>
        </authorList>
    </citation>
    <scope>NUCLEOTIDE SEQUENCE [LARGE SCALE GENOMIC DNA]</scope>
    <source>
        <strain evidence="3 4">PMUR</strain>
    </source>
</reference>
<dbReference type="Pfam" id="PF02357">
    <property type="entry name" value="NusG"/>
    <property type="match status" value="1"/>
</dbReference>
<dbReference type="Gene3D" id="3.30.70.940">
    <property type="entry name" value="NusG, N-terminal domain"/>
    <property type="match status" value="1"/>
</dbReference>
<name>A0ABX2AQG3_9BACT</name>
<dbReference type="EMBL" id="JABKKF010000011">
    <property type="protein sequence ID" value="NPD92792.1"/>
    <property type="molecule type" value="Genomic_DNA"/>
</dbReference>
<evidence type="ECO:0000313" key="4">
    <source>
        <dbReference type="Proteomes" id="UP000714420"/>
    </source>
</evidence>
<keyword evidence="1" id="KW-0804">Transcription</keyword>
<keyword evidence="4" id="KW-1185">Reference proteome</keyword>
<proteinExistence type="predicted"/>
<dbReference type="InterPro" id="IPR036735">
    <property type="entry name" value="NGN_dom_sf"/>
</dbReference>
<protein>
    <recommendedName>
        <fullName evidence="2">NusG-like N-terminal domain-containing protein</fullName>
    </recommendedName>
</protein>
<dbReference type="SUPFAM" id="SSF82679">
    <property type="entry name" value="N-utilization substance G protein NusG, N-terminal domain"/>
    <property type="match status" value="1"/>
</dbReference>
<evidence type="ECO:0000313" key="3">
    <source>
        <dbReference type="EMBL" id="NPD92792.1"/>
    </source>
</evidence>
<dbReference type="Proteomes" id="UP000714420">
    <property type="component" value="Unassembled WGS sequence"/>
</dbReference>
<dbReference type="RefSeq" id="WP_172276297.1">
    <property type="nucleotide sequence ID" value="NZ_CASGMU010000011.1"/>
</dbReference>
<evidence type="ECO:0000256" key="1">
    <source>
        <dbReference type="ARBA" id="ARBA00023163"/>
    </source>
</evidence>
<sequence>MGWYIVRTEPHYENDAKDFLLKLSVADGTGESPVSDDVYLPTRRVTYERNGRRTVVMRPTIGGMLFVKAGPDILEKCVTDSGAFMSVSGTSASFPRVYLYSNPTAYMSGKRERIAGAAVPDKEFEMFHFYNERLKDHLEELRVMEGNYEAAFELDKTKTIQVVNGPYLGLIGNLKQMTVNSRRDHRLVIRLGNMRIVIPSVRSYRHIIVRDEQAGNKADEVRLWKRIDTLVGVLQGYGLSDTAPSLLRRIIRVLREVPQHSIQELTDVVNMMRSGLHSCGSATDKVSCNRYGRCFRFMDGFDASVLSSLHAFISGLKASETGSLLSVSEYFAFSSDILLDTQLSDIIRDNKLRPFLTPTSGTGIPRGRDYTVLRHSDFTEVILKVSLASCFREYLRLLSADDRKMASVAKADGECYVYYAHVALCRRSDGNMLAITNWGDFFNEYTACKSAGDNLDVLFEKEYTRFCALLSKDNGMDFIPLPFDTYGGGFATVISGHYSSLADTVLPGDIITALKAFVKDTSRAAVQIWQCPRLLPWRRLLQKSVFLR</sequence>
<organism evidence="3 4">
    <name type="scientific">Xylanibacter muris</name>
    <dbReference type="NCBI Taxonomy" id="2736290"/>
    <lineage>
        <taxon>Bacteria</taxon>
        <taxon>Pseudomonadati</taxon>
        <taxon>Bacteroidota</taxon>
        <taxon>Bacteroidia</taxon>
        <taxon>Bacteroidales</taxon>
        <taxon>Prevotellaceae</taxon>
        <taxon>Xylanibacter</taxon>
    </lineage>
</organism>
<feature type="domain" description="NusG-like N-terminal" evidence="2">
    <location>
        <begin position="2"/>
        <end position="70"/>
    </location>
</feature>
<evidence type="ECO:0000259" key="2">
    <source>
        <dbReference type="Pfam" id="PF02357"/>
    </source>
</evidence>
<comment type="caution">
    <text evidence="3">The sequence shown here is derived from an EMBL/GenBank/DDBJ whole genome shotgun (WGS) entry which is preliminary data.</text>
</comment>
<accession>A0ABX2AQG3</accession>
<dbReference type="InterPro" id="IPR006645">
    <property type="entry name" value="NGN-like_dom"/>
</dbReference>
<gene>
    <name evidence="3" type="ORF">HPS56_10650</name>
</gene>